<feature type="region of interest" description="Disordered" evidence="1">
    <location>
        <begin position="58"/>
        <end position="79"/>
    </location>
</feature>
<feature type="signal peptide" evidence="2">
    <location>
        <begin position="1"/>
        <end position="23"/>
    </location>
</feature>
<evidence type="ECO:0000256" key="2">
    <source>
        <dbReference type="SAM" id="SignalP"/>
    </source>
</evidence>
<dbReference type="KEGG" id="pxu:106125732"/>
<reference evidence="3" key="1">
    <citation type="submission" date="2025-08" db="UniProtKB">
        <authorList>
            <consortium name="RefSeq"/>
        </authorList>
    </citation>
    <scope>IDENTIFICATION</scope>
</reference>
<proteinExistence type="predicted"/>
<feature type="compositionally biased region" description="Acidic residues" evidence="1">
    <location>
        <begin position="59"/>
        <end position="79"/>
    </location>
</feature>
<feature type="chain" id="PRO_5042554257" evidence="2">
    <location>
        <begin position="24"/>
        <end position="180"/>
    </location>
</feature>
<evidence type="ECO:0000313" key="3">
    <source>
        <dbReference type="RefSeq" id="XP_013178488.1"/>
    </source>
</evidence>
<dbReference type="RefSeq" id="XP_013178488.1">
    <property type="nucleotide sequence ID" value="XM_013323034.1"/>
</dbReference>
<protein>
    <submittedName>
        <fullName evidence="3">Uncharacterized protein LOC106125732</fullName>
    </submittedName>
</protein>
<sequence>MRRCVVHKYTSLILLITAYTVNAIGQHIASEIGKPRNDNPKDLLIILVSPEAKFKTSDVDFDDTSSEYNEDSSQEEELENITPKEDEAYFLYHILRTTENSQQIDNKTASTIMRTKEILQPILRSRCKKLENCKKNCPRRKKSLCEKKCIMMIDIFIVCQMKPKNKCKKKCGKTMPPGWR</sequence>
<evidence type="ECO:0000256" key="1">
    <source>
        <dbReference type="SAM" id="MobiDB-lite"/>
    </source>
</evidence>
<dbReference type="Proteomes" id="UP000694872">
    <property type="component" value="Unplaced"/>
</dbReference>
<dbReference type="GeneID" id="106125732"/>
<organism evidence="3">
    <name type="scientific">Papilio xuthus</name>
    <name type="common">Asian swallowtail butterfly</name>
    <dbReference type="NCBI Taxonomy" id="66420"/>
    <lineage>
        <taxon>Eukaryota</taxon>
        <taxon>Metazoa</taxon>
        <taxon>Ecdysozoa</taxon>
        <taxon>Arthropoda</taxon>
        <taxon>Hexapoda</taxon>
        <taxon>Insecta</taxon>
        <taxon>Pterygota</taxon>
        <taxon>Neoptera</taxon>
        <taxon>Endopterygota</taxon>
        <taxon>Lepidoptera</taxon>
        <taxon>Glossata</taxon>
        <taxon>Ditrysia</taxon>
        <taxon>Papilionoidea</taxon>
        <taxon>Papilionidae</taxon>
        <taxon>Papilioninae</taxon>
        <taxon>Papilio</taxon>
    </lineage>
</organism>
<keyword evidence="2" id="KW-0732">Signal</keyword>
<name>A0AAJ6ZT02_PAPXU</name>
<dbReference type="AlphaFoldDB" id="A0AAJ6ZT02"/>
<gene>
    <name evidence="3" type="primary">LOC106125732</name>
</gene>
<accession>A0AAJ6ZT02</accession>